<dbReference type="EC" id="3.2.1.170" evidence="6"/>
<keyword evidence="7" id="KW-1185">Reference proteome</keyword>
<feature type="domain" description="Glycoside hydrolase family 38 central" evidence="5">
    <location>
        <begin position="278"/>
        <end position="356"/>
    </location>
</feature>
<dbReference type="Gene3D" id="3.20.110.10">
    <property type="entry name" value="Glycoside hydrolase 38, N terminal domain"/>
    <property type="match status" value="1"/>
</dbReference>
<dbReference type="InterPro" id="IPR011330">
    <property type="entry name" value="Glyco_hydro/deAcase_b/a-brl"/>
</dbReference>
<evidence type="ECO:0000256" key="2">
    <source>
        <dbReference type="ARBA" id="ARBA00022723"/>
    </source>
</evidence>
<dbReference type="InterPro" id="IPR015341">
    <property type="entry name" value="Glyco_hydro_38_cen"/>
</dbReference>
<evidence type="ECO:0000259" key="5">
    <source>
        <dbReference type="SMART" id="SM00872"/>
    </source>
</evidence>
<dbReference type="GO" id="GO:0016798">
    <property type="term" value="F:hydrolase activity, acting on glycosyl bonds"/>
    <property type="evidence" value="ECO:0007669"/>
    <property type="project" value="UniProtKB-KW"/>
</dbReference>
<dbReference type="InterPro" id="IPR011013">
    <property type="entry name" value="Gal_mutarotase_sf_dom"/>
</dbReference>
<dbReference type="CDD" id="cd10815">
    <property type="entry name" value="GH38N_AMII_EcMngB_like"/>
    <property type="match status" value="1"/>
</dbReference>
<evidence type="ECO:0000313" key="7">
    <source>
        <dbReference type="Proteomes" id="UP000664495"/>
    </source>
</evidence>
<accession>A0ABS3HKG2</accession>
<dbReference type="SUPFAM" id="SSF74650">
    <property type="entry name" value="Galactose mutarotase-like"/>
    <property type="match status" value="1"/>
</dbReference>
<dbReference type="Pfam" id="PF01074">
    <property type="entry name" value="Glyco_hydro_38N"/>
    <property type="match status" value="1"/>
</dbReference>
<comment type="caution">
    <text evidence="6">The sequence shown here is derived from an EMBL/GenBank/DDBJ whole genome shotgun (WGS) entry which is preliminary data.</text>
</comment>
<dbReference type="Pfam" id="PF07748">
    <property type="entry name" value="Glyco_hydro_38C"/>
    <property type="match status" value="1"/>
</dbReference>
<keyword evidence="4 6" id="KW-0326">Glycosidase</keyword>
<name>A0ABS3HKG2_9ENTE</name>
<dbReference type="GO" id="GO:0102546">
    <property type="term" value="F:mannosylglycerate hydrolase activity"/>
    <property type="evidence" value="ECO:0007669"/>
    <property type="project" value="UniProtKB-EC"/>
</dbReference>
<dbReference type="PANTHER" id="PTHR46017">
    <property type="entry name" value="ALPHA-MANNOSIDASE 2C1"/>
    <property type="match status" value="1"/>
</dbReference>
<keyword evidence="3 6" id="KW-0378">Hydrolase</keyword>
<evidence type="ECO:0000256" key="1">
    <source>
        <dbReference type="ARBA" id="ARBA00009792"/>
    </source>
</evidence>
<protein>
    <submittedName>
        <fullName evidence="6">Mannosylglycerate hydrolase</fullName>
        <ecNumber evidence="6">3.2.1.170</ecNumber>
    </submittedName>
</protein>
<dbReference type="InterPro" id="IPR011682">
    <property type="entry name" value="Glyco_hydro_38_C"/>
</dbReference>
<sequence length="891" mass="101395">MKKTVHVVPHSHWDREWYFTTSRSKVYLMHDLKKVLEQLEKENPYESFILDGQASLLDDYLKWRPQDKTRIEKLVKQGKLIIGPWYTQTDQLVISGESIVRNMLYGMKICEEFGDYMNVGYVPDSFGQAASMPQIYREFGISDTMFWRGVSDDDVAHTEYKWRGEDGSVVNVYQIPSGYYIGGAIPEREADLAEFLHQEPFKTTWGRSATDQVYFPNGFDQAPVRENLPELVDQMNQLYQDEYELQFSTIENYIEAVKARQPELEEIAGELINGKLMRIHKTIFSSRSDLKAMNTQIQHYLVNVMEPVLTMALQLGFEYPVETVKEIWKLMFENAAHDSIGSCVSDTTNEDVYMRYKQARDISMNLVELTLRQIATAINNPQAQEITLTLFNTYDTAREGVIEAEVYLPQKEFALLDQAGNSLPYTILELIDQTEYVLNQGNVLNSVKEIYLPEKVYKARIAIEASEVPSVGYTQLTLDLKGNSSAPLQELSKKTIENEYYRITMNKNGSLDILDKANEVLYKNQGIIEENGDDGDSFNYSPPVKDFVVSSADAEPTITIRQSDIYQSVKLEFLLTVPKNLTERAEKKVSVDMPLVFELALKKNSSIIDFKLTVENQAVDSHRVCVLFDTGIASKFSIADQQFGTLQRPVVFEKEMALWEANKEQWNEQPIAIETCQSFVGLFDETHGVAVMPKGVREYEIIGEAFDTIRLTIFRTYGFMGKENLMYRPGRASGETVIATPDAQCHKTMSFDFSVAYIAAGFDQANVAQLAKQAVTPIEVYQYAEFLNSRLIFTLGDVMQTLPANFSLLEITGNLTLSVIKKAEDRPGYILRLYNGLLAEAGQAAITFNHPIKRAEKVDLKEKTKEPLTINNDTIELESIGHAKFVTLYVE</sequence>
<dbReference type="InterPro" id="IPR027291">
    <property type="entry name" value="Glyco_hydro_38_N_sf"/>
</dbReference>
<proteinExistence type="inferred from homology"/>
<dbReference type="Proteomes" id="UP000664495">
    <property type="component" value="Unassembled WGS sequence"/>
</dbReference>
<dbReference type="InterPro" id="IPR028995">
    <property type="entry name" value="Glyco_hydro_57/38_cen_sf"/>
</dbReference>
<evidence type="ECO:0000256" key="3">
    <source>
        <dbReference type="ARBA" id="ARBA00022801"/>
    </source>
</evidence>
<dbReference type="NCBIfam" id="NF007331">
    <property type="entry name" value="PRK09819.1"/>
    <property type="match status" value="1"/>
</dbReference>
<dbReference type="Pfam" id="PF09261">
    <property type="entry name" value="Alpha-mann_mid"/>
    <property type="match status" value="1"/>
</dbReference>
<dbReference type="Gene3D" id="1.20.1270.50">
    <property type="entry name" value="Glycoside hydrolase family 38, central domain"/>
    <property type="match status" value="1"/>
</dbReference>
<dbReference type="PANTHER" id="PTHR46017:SF2">
    <property type="entry name" value="MANNOSYLGLYCERATE HYDROLASE"/>
    <property type="match status" value="1"/>
</dbReference>
<keyword evidence="2" id="KW-0479">Metal-binding</keyword>
<dbReference type="SUPFAM" id="SSF88688">
    <property type="entry name" value="Families 57/38 glycoside transferase middle domain"/>
    <property type="match status" value="1"/>
</dbReference>
<comment type="similarity">
    <text evidence="1">Belongs to the glycosyl hydrolase 38 family.</text>
</comment>
<reference evidence="6 7" key="1">
    <citation type="submission" date="2021-03" db="EMBL/GenBank/DDBJ databases">
        <title>Enterococcal diversity collection.</title>
        <authorList>
            <person name="Gilmore M.S."/>
            <person name="Schwartzman J."/>
            <person name="Van Tyne D."/>
            <person name="Martin M."/>
            <person name="Earl A.M."/>
            <person name="Manson A.L."/>
            <person name="Straub T."/>
            <person name="Salamzade R."/>
            <person name="Saavedra J."/>
            <person name="Lebreton F."/>
            <person name="Prichula J."/>
            <person name="Schaufler K."/>
            <person name="Gaca A."/>
            <person name="Sgardioli B."/>
            <person name="Wagenaar J."/>
            <person name="Strong T."/>
        </authorList>
    </citation>
    <scope>NUCLEOTIDE SEQUENCE [LARGE SCALE GENOMIC DNA]</scope>
    <source>
        <strain evidence="6 7">MJM16</strain>
    </source>
</reference>
<organism evidence="6 7">
    <name type="scientific">Candidatus Enterococcus murrayae</name>
    <dbReference type="NCBI Taxonomy" id="2815321"/>
    <lineage>
        <taxon>Bacteria</taxon>
        <taxon>Bacillati</taxon>
        <taxon>Bacillota</taxon>
        <taxon>Bacilli</taxon>
        <taxon>Lactobacillales</taxon>
        <taxon>Enterococcaceae</taxon>
        <taxon>Enterococcus</taxon>
    </lineage>
</organism>
<dbReference type="InterPro" id="IPR000602">
    <property type="entry name" value="Glyco_hydro_38_N"/>
</dbReference>
<dbReference type="RefSeq" id="WP_207109166.1">
    <property type="nucleotide sequence ID" value="NZ_JAFLVR010000032.1"/>
</dbReference>
<evidence type="ECO:0000256" key="4">
    <source>
        <dbReference type="ARBA" id="ARBA00023295"/>
    </source>
</evidence>
<dbReference type="Pfam" id="PF17677">
    <property type="entry name" value="Glyco_hydro38C2"/>
    <property type="match status" value="1"/>
</dbReference>
<gene>
    <name evidence="6" type="primary">mngB</name>
    <name evidence="6" type="ORF">JZO85_14080</name>
</gene>
<dbReference type="EMBL" id="JAFLVR010000032">
    <property type="protein sequence ID" value="MBO0453390.1"/>
    <property type="molecule type" value="Genomic_DNA"/>
</dbReference>
<dbReference type="SUPFAM" id="SSF88713">
    <property type="entry name" value="Glycoside hydrolase/deacetylase"/>
    <property type="match status" value="1"/>
</dbReference>
<dbReference type="SMART" id="SM00872">
    <property type="entry name" value="Alpha-mann_mid"/>
    <property type="match status" value="1"/>
</dbReference>
<dbReference type="Gene3D" id="2.70.98.30">
    <property type="entry name" value="Golgi alpha-mannosidase II, domain 4"/>
    <property type="match status" value="1"/>
</dbReference>
<evidence type="ECO:0000313" key="6">
    <source>
        <dbReference type="EMBL" id="MBO0453390.1"/>
    </source>
</evidence>
<dbReference type="InterPro" id="IPR037094">
    <property type="entry name" value="Glyco_hydro_38_cen_sf"/>
</dbReference>
<dbReference type="InterPro" id="IPR041147">
    <property type="entry name" value="GH38_C"/>
</dbReference>